<dbReference type="PATRIC" id="fig|1291379.3.peg.2734"/>
<reference evidence="1 2" key="1">
    <citation type="journal article" date="2013" name="PLoS ONE">
        <title>Genome-Wide Relatedness of Treponema pedis, from Gingiva and Necrotic Skin Lesions of Pigs, with the Human Oral Pathogen Treponema denticola.</title>
        <authorList>
            <person name="Svartstrom O."/>
            <person name="Mushtaq M."/>
            <person name="Pringle M."/>
            <person name="Segerman B."/>
        </authorList>
    </citation>
    <scope>NUCLEOTIDE SEQUENCE [LARGE SCALE GENOMIC DNA]</scope>
    <source>
        <strain evidence="1">T A4</strain>
    </source>
</reference>
<keyword evidence="2" id="KW-1185">Reference proteome</keyword>
<proteinExistence type="predicted"/>
<dbReference type="EMBL" id="CP004120">
    <property type="protein sequence ID" value="AGT45232.1"/>
    <property type="molecule type" value="Genomic_DNA"/>
</dbReference>
<dbReference type="Proteomes" id="UP000015620">
    <property type="component" value="Chromosome"/>
</dbReference>
<gene>
    <name evidence="1" type="ORF">TPE_2760</name>
</gene>
<sequence length="48" mass="5412">MGNWTLPVKKGGLFWTMQIALSKNTGRVCKTNSQYYMPFLTTLRNGGT</sequence>
<dbReference type="KEGG" id="tped:TPE_2760"/>
<evidence type="ECO:0000313" key="1">
    <source>
        <dbReference type="EMBL" id="AGT45232.1"/>
    </source>
</evidence>
<organism evidence="1 2">
    <name type="scientific">Treponema pedis str. T A4</name>
    <dbReference type="NCBI Taxonomy" id="1291379"/>
    <lineage>
        <taxon>Bacteria</taxon>
        <taxon>Pseudomonadati</taxon>
        <taxon>Spirochaetota</taxon>
        <taxon>Spirochaetia</taxon>
        <taxon>Spirochaetales</taxon>
        <taxon>Treponemataceae</taxon>
        <taxon>Treponema</taxon>
    </lineage>
</organism>
<evidence type="ECO:0000313" key="2">
    <source>
        <dbReference type="Proteomes" id="UP000015620"/>
    </source>
</evidence>
<dbReference type="HOGENOM" id="CLU_3159022_0_0_12"/>
<accession>S5ZRB3</accession>
<name>S5ZRB3_9SPIR</name>
<dbReference type="AlphaFoldDB" id="S5ZRB3"/>
<protein>
    <submittedName>
        <fullName evidence="1">Uncharacterized protein</fullName>
    </submittedName>
</protein>